<proteinExistence type="predicted"/>
<organism evidence="2 3">
    <name type="scientific">Heterorhabditis bacteriophora</name>
    <name type="common">Entomopathogenic nematode worm</name>
    <dbReference type="NCBI Taxonomy" id="37862"/>
    <lineage>
        <taxon>Eukaryota</taxon>
        <taxon>Metazoa</taxon>
        <taxon>Ecdysozoa</taxon>
        <taxon>Nematoda</taxon>
        <taxon>Chromadorea</taxon>
        <taxon>Rhabditida</taxon>
        <taxon>Rhabditina</taxon>
        <taxon>Rhabditomorpha</taxon>
        <taxon>Strongyloidea</taxon>
        <taxon>Heterorhabditidae</taxon>
        <taxon>Heterorhabditis</taxon>
    </lineage>
</organism>
<evidence type="ECO:0000313" key="2">
    <source>
        <dbReference type="Proteomes" id="UP000095283"/>
    </source>
</evidence>
<sequence length="482" mass="55640">MQSTSRLPECCDDEYRNFKSDLGSQEGDVMNKANIKGENEVKVDPSSLMISKTQSPKHPLLSYISTPVVSSEDYCSHNANSQSNAIPYQNLHAAGSHISLDSQPRSPVKEFIHRTNYYDFDESGASLEDYIRYKNEVRARFKTEQVNIKNYIYISYNSDLSVIINTVRYPPELTSRRKGQLLRPVIIDGCAMSSCYNSQFKPLWGVSTTKFAWTADKIISMKPIVDIALLFLVRGHKACFIANLEYYMEPLYQGSIARCKVDDLKVFEILQKLELIVFIEPTHEKNFMERIREEVDKIGGLLISSQDFDRQLESKLRYEQRCLDDEEPKIRIDQNECESGIEYKPPEALTKASLRMLTPSFIGPSKVMVIMFDFHVRDIRGKWLVIPEQENLEYNSSRDKDSQIDDMGRICQQLFFFDQIRLVSTLKDLYELSQVNLRSVQAILRLSHHSAIGRRHYVTTRLTEDAFTESDIELLIDVPELI</sequence>
<dbReference type="InterPro" id="IPR028079">
    <property type="entry name" value="RNase_Zc3h12a_2"/>
</dbReference>
<reference evidence="3" key="1">
    <citation type="submission" date="2016-11" db="UniProtKB">
        <authorList>
            <consortium name="WormBaseParasite"/>
        </authorList>
    </citation>
    <scope>IDENTIFICATION</scope>
</reference>
<evidence type="ECO:0000313" key="3">
    <source>
        <dbReference type="WBParaSite" id="Hba_14731"/>
    </source>
</evidence>
<name>A0A1I7XAL7_HETBA</name>
<keyword evidence="2" id="KW-1185">Reference proteome</keyword>
<feature type="domain" description="Zc3h12a-like Ribonuclease NYN" evidence="1">
    <location>
        <begin position="219"/>
        <end position="320"/>
    </location>
</feature>
<dbReference type="AlphaFoldDB" id="A0A1I7XAL7"/>
<dbReference type="Proteomes" id="UP000095283">
    <property type="component" value="Unplaced"/>
</dbReference>
<evidence type="ECO:0000259" key="1">
    <source>
        <dbReference type="Pfam" id="PF14626"/>
    </source>
</evidence>
<dbReference type="Pfam" id="PF14626">
    <property type="entry name" value="RNase_Zc3h12a_2"/>
    <property type="match status" value="1"/>
</dbReference>
<dbReference type="WBParaSite" id="Hba_14731">
    <property type="protein sequence ID" value="Hba_14731"/>
    <property type="gene ID" value="Hba_14731"/>
</dbReference>
<accession>A0A1I7XAL7</accession>
<protein>
    <submittedName>
        <fullName evidence="3">RNase_Zc3h12a_2 domain-containing protein</fullName>
    </submittedName>
</protein>